<keyword evidence="2" id="KW-1185">Reference proteome</keyword>
<feature type="non-terminal residue" evidence="1">
    <location>
        <position position="24"/>
    </location>
</feature>
<name>A0AAE1EHN9_PETCI</name>
<evidence type="ECO:0000313" key="1">
    <source>
        <dbReference type="EMBL" id="KAK3851220.1"/>
    </source>
</evidence>
<dbReference type="AlphaFoldDB" id="A0AAE1EHN9"/>
<protein>
    <submittedName>
        <fullName evidence="1">Uncharacterized protein</fullName>
    </submittedName>
</protein>
<gene>
    <name evidence="1" type="ORF">Pcinc_042114</name>
</gene>
<organism evidence="1 2">
    <name type="scientific">Petrolisthes cinctipes</name>
    <name type="common">Flat porcelain crab</name>
    <dbReference type="NCBI Taxonomy" id="88211"/>
    <lineage>
        <taxon>Eukaryota</taxon>
        <taxon>Metazoa</taxon>
        <taxon>Ecdysozoa</taxon>
        <taxon>Arthropoda</taxon>
        <taxon>Crustacea</taxon>
        <taxon>Multicrustacea</taxon>
        <taxon>Malacostraca</taxon>
        <taxon>Eumalacostraca</taxon>
        <taxon>Eucarida</taxon>
        <taxon>Decapoda</taxon>
        <taxon>Pleocyemata</taxon>
        <taxon>Anomura</taxon>
        <taxon>Galatheoidea</taxon>
        <taxon>Porcellanidae</taxon>
        <taxon>Petrolisthes</taxon>
    </lineage>
</organism>
<reference evidence="1" key="1">
    <citation type="submission" date="2023-10" db="EMBL/GenBank/DDBJ databases">
        <title>Genome assemblies of two species of porcelain crab, Petrolisthes cinctipes and Petrolisthes manimaculis (Anomura: Porcellanidae).</title>
        <authorList>
            <person name="Angst P."/>
        </authorList>
    </citation>
    <scope>NUCLEOTIDE SEQUENCE</scope>
    <source>
        <strain evidence="1">PB745_01</strain>
        <tissue evidence="1">Gill</tissue>
    </source>
</reference>
<dbReference type="EMBL" id="JAWQEG010007989">
    <property type="protein sequence ID" value="KAK3851220.1"/>
    <property type="molecule type" value="Genomic_DNA"/>
</dbReference>
<proteinExistence type="predicted"/>
<accession>A0AAE1EHN9</accession>
<dbReference type="Proteomes" id="UP001286313">
    <property type="component" value="Unassembled WGS sequence"/>
</dbReference>
<evidence type="ECO:0000313" key="2">
    <source>
        <dbReference type="Proteomes" id="UP001286313"/>
    </source>
</evidence>
<comment type="caution">
    <text evidence="1">The sequence shown here is derived from an EMBL/GenBank/DDBJ whole genome shotgun (WGS) entry which is preliminary data.</text>
</comment>
<sequence>MLLMSVGVVKMSSVGVVVVVKMMA</sequence>